<protein>
    <submittedName>
        <fullName evidence="1">Uncharacterized protein</fullName>
    </submittedName>
</protein>
<accession>A0AAW2L3X8</accession>
<name>A0AAW2L3X8_9LAMI</name>
<dbReference type="AlphaFoldDB" id="A0AAW2L3X8"/>
<gene>
    <name evidence="1" type="ORF">Sangu_2244000</name>
</gene>
<reference evidence="1" key="2">
    <citation type="journal article" date="2024" name="Plant">
        <title>Genomic evolution and insights into agronomic trait innovations of Sesamum species.</title>
        <authorList>
            <person name="Miao H."/>
            <person name="Wang L."/>
            <person name="Qu L."/>
            <person name="Liu H."/>
            <person name="Sun Y."/>
            <person name="Le M."/>
            <person name="Wang Q."/>
            <person name="Wei S."/>
            <person name="Zheng Y."/>
            <person name="Lin W."/>
            <person name="Duan Y."/>
            <person name="Cao H."/>
            <person name="Xiong S."/>
            <person name="Wang X."/>
            <person name="Wei L."/>
            <person name="Li C."/>
            <person name="Ma Q."/>
            <person name="Ju M."/>
            <person name="Zhao R."/>
            <person name="Li G."/>
            <person name="Mu C."/>
            <person name="Tian Q."/>
            <person name="Mei H."/>
            <person name="Zhang T."/>
            <person name="Gao T."/>
            <person name="Zhang H."/>
        </authorList>
    </citation>
    <scope>NUCLEOTIDE SEQUENCE</scope>
    <source>
        <strain evidence="1">G01</strain>
    </source>
</reference>
<sequence>MIRLATRSVPRYVRYCQLWFRMSLTDLSCKGASLWIGGIPPRREGGAQGDMEDQVPHPYRFPNLMRAKGIPIRPLAVAPPRRSQFPPHIMV</sequence>
<evidence type="ECO:0000313" key="1">
    <source>
        <dbReference type="EMBL" id="KAL0313996.1"/>
    </source>
</evidence>
<dbReference type="EMBL" id="JACGWK010000015">
    <property type="protein sequence ID" value="KAL0313996.1"/>
    <property type="molecule type" value="Genomic_DNA"/>
</dbReference>
<proteinExistence type="predicted"/>
<reference evidence="1" key="1">
    <citation type="submission" date="2020-06" db="EMBL/GenBank/DDBJ databases">
        <authorList>
            <person name="Li T."/>
            <person name="Hu X."/>
            <person name="Zhang T."/>
            <person name="Song X."/>
            <person name="Zhang H."/>
            <person name="Dai N."/>
            <person name="Sheng W."/>
            <person name="Hou X."/>
            <person name="Wei L."/>
        </authorList>
    </citation>
    <scope>NUCLEOTIDE SEQUENCE</scope>
    <source>
        <strain evidence="1">G01</strain>
        <tissue evidence="1">Leaf</tissue>
    </source>
</reference>
<organism evidence="1">
    <name type="scientific">Sesamum angustifolium</name>
    <dbReference type="NCBI Taxonomy" id="2727405"/>
    <lineage>
        <taxon>Eukaryota</taxon>
        <taxon>Viridiplantae</taxon>
        <taxon>Streptophyta</taxon>
        <taxon>Embryophyta</taxon>
        <taxon>Tracheophyta</taxon>
        <taxon>Spermatophyta</taxon>
        <taxon>Magnoliopsida</taxon>
        <taxon>eudicotyledons</taxon>
        <taxon>Gunneridae</taxon>
        <taxon>Pentapetalae</taxon>
        <taxon>asterids</taxon>
        <taxon>lamiids</taxon>
        <taxon>Lamiales</taxon>
        <taxon>Pedaliaceae</taxon>
        <taxon>Sesamum</taxon>
    </lineage>
</organism>
<comment type="caution">
    <text evidence="1">The sequence shown here is derived from an EMBL/GenBank/DDBJ whole genome shotgun (WGS) entry which is preliminary data.</text>
</comment>